<sequence length="76" mass="8499">MADGLPEKLNMGVSIIIISMLHASSLTMALGVANLCRHAPAGLVALFTFSIWIKFYNQLVEDSEVTDWRWTNCDDR</sequence>
<protein>
    <submittedName>
        <fullName evidence="2">Uncharacterized protein</fullName>
    </submittedName>
</protein>
<reference evidence="3" key="1">
    <citation type="submission" date="2016-06" db="EMBL/GenBank/DDBJ databases">
        <title>Parallel loss of symbiosis genes in relatives of nitrogen-fixing non-legume Parasponia.</title>
        <authorList>
            <person name="Van Velzen R."/>
            <person name="Holmer R."/>
            <person name="Bu F."/>
            <person name="Rutten L."/>
            <person name="Van Zeijl A."/>
            <person name="Liu W."/>
            <person name="Santuari L."/>
            <person name="Cao Q."/>
            <person name="Sharma T."/>
            <person name="Shen D."/>
            <person name="Roswanjaya Y."/>
            <person name="Wardhani T."/>
            <person name="Kalhor M.S."/>
            <person name="Jansen J."/>
            <person name="Van den Hoogen J."/>
            <person name="Gungor B."/>
            <person name="Hartog M."/>
            <person name="Hontelez J."/>
            <person name="Verver J."/>
            <person name="Yang W.-C."/>
            <person name="Schijlen E."/>
            <person name="Repin R."/>
            <person name="Schilthuizen M."/>
            <person name="Schranz E."/>
            <person name="Heidstra R."/>
            <person name="Miyata K."/>
            <person name="Fedorova E."/>
            <person name="Kohlen W."/>
            <person name="Bisseling T."/>
            <person name="Smit S."/>
            <person name="Geurts R."/>
        </authorList>
    </citation>
    <scope>NUCLEOTIDE SEQUENCE [LARGE SCALE GENOMIC DNA]</scope>
    <source>
        <strain evidence="3">cv. WU1-14</strain>
    </source>
</reference>
<evidence type="ECO:0000313" key="3">
    <source>
        <dbReference type="Proteomes" id="UP000237105"/>
    </source>
</evidence>
<feature type="transmembrane region" description="Helical" evidence="1">
    <location>
        <begin position="12"/>
        <end position="33"/>
    </location>
</feature>
<name>A0A2P5ACJ5_PARAD</name>
<dbReference type="Proteomes" id="UP000237105">
    <property type="component" value="Unassembled WGS sequence"/>
</dbReference>
<organism evidence="2 3">
    <name type="scientific">Parasponia andersonii</name>
    <name type="common">Sponia andersonii</name>
    <dbReference type="NCBI Taxonomy" id="3476"/>
    <lineage>
        <taxon>Eukaryota</taxon>
        <taxon>Viridiplantae</taxon>
        <taxon>Streptophyta</taxon>
        <taxon>Embryophyta</taxon>
        <taxon>Tracheophyta</taxon>
        <taxon>Spermatophyta</taxon>
        <taxon>Magnoliopsida</taxon>
        <taxon>eudicotyledons</taxon>
        <taxon>Gunneridae</taxon>
        <taxon>Pentapetalae</taxon>
        <taxon>rosids</taxon>
        <taxon>fabids</taxon>
        <taxon>Rosales</taxon>
        <taxon>Cannabaceae</taxon>
        <taxon>Parasponia</taxon>
    </lineage>
</organism>
<dbReference type="AlphaFoldDB" id="A0A2P5ACJ5"/>
<keyword evidence="1" id="KW-0472">Membrane</keyword>
<keyword evidence="1" id="KW-0812">Transmembrane</keyword>
<evidence type="ECO:0000313" key="2">
    <source>
        <dbReference type="EMBL" id="PON34255.1"/>
    </source>
</evidence>
<keyword evidence="1" id="KW-1133">Transmembrane helix</keyword>
<gene>
    <name evidence="2" type="ORF">PanWU01x14_345640</name>
</gene>
<comment type="caution">
    <text evidence="2">The sequence shown here is derived from an EMBL/GenBank/DDBJ whole genome shotgun (WGS) entry which is preliminary data.</text>
</comment>
<evidence type="ECO:0000256" key="1">
    <source>
        <dbReference type="SAM" id="Phobius"/>
    </source>
</evidence>
<dbReference type="EMBL" id="JXTB01000670">
    <property type="protein sequence ID" value="PON34255.1"/>
    <property type="molecule type" value="Genomic_DNA"/>
</dbReference>
<keyword evidence="3" id="KW-1185">Reference proteome</keyword>
<proteinExistence type="predicted"/>
<accession>A0A2P5ACJ5</accession>
<feature type="transmembrane region" description="Helical" evidence="1">
    <location>
        <begin position="39"/>
        <end position="56"/>
    </location>
</feature>